<comment type="caution">
    <text evidence="2">The sequence shown here is derived from an EMBL/GenBank/DDBJ whole genome shotgun (WGS) entry which is preliminary data.</text>
</comment>
<feature type="region of interest" description="Disordered" evidence="1">
    <location>
        <begin position="1"/>
        <end position="58"/>
    </location>
</feature>
<proteinExistence type="predicted"/>
<organism evidence="2 5">
    <name type="scientific">Natronoglomus mannanivorans</name>
    <dbReference type="NCBI Taxonomy" id="2979990"/>
    <lineage>
        <taxon>Archaea</taxon>
        <taxon>Methanobacteriati</taxon>
        <taxon>Methanobacteriota</taxon>
        <taxon>Stenosarchaea group</taxon>
        <taxon>Halobacteria</taxon>
        <taxon>Halobacteriales</taxon>
        <taxon>Natrialbaceae</taxon>
        <taxon>Natronoglomus</taxon>
    </lineage>
</organism>
<evidence type="ECO:0000313" key="4">
    <source>
        <dbReference type="Proteomes" id="UP001320972"/>
    </source>
</evidence>
<evidence type="ECO:0000313" key="5">
    <source>
        <dbReference type="Proteomes" id="UP001321018"/>
    </source>
</evidence>
<accession>A0AAP2YZU5</accession>
<evidence type="ECO:0000313" key="2">
    <source>
        <dbReference type="EMBL" id="MCU4742647.1"/>
    </source>
</evidence>
<feature type="compositionally biased region" description="Low complexity" evidence="1">
    <location>
        <begin position="1"/>
        <end position="18"/>
    </location>
</feature>
<name>A0AAP2YZU5_9EURY</name>
<reference evidence="2 4" key="1">
    <citation type="submission" date="2022-09" db="EMBL/GenBank/DDBJ databases">
        <title>Enrichment on poylsaccharides allowed isolation of novel metabolic and taxonomic groups of Haloarchaea.</title>
        <authorList>
            <person name="Sorokin D.Y."/>
            <person name="Elcheninov A.G."/>
            <person name="Khizhniak T.V."/>
            <person name="Kolganova T.V."/>
            <person name="Kublanov I.V."/>
        </authorList>
    </citation>
    <scope>NUCLEOTIDE SEQUENCE</scope>
    <source>
        <strain evidence="3 4">AArc-m2/3/4</strain>
        <strain evidence="2">AArc-xg1-1</strain>
    </source>
</reference>
<dbReference type="EMBL" id="JAOPKB010000010">
    <property type="protein sequence ID" value="MCU4974128.1"/>
    <property type="molecule type" value="Genomic_DNA"/>
</dbReference>
<dbReference type="RefSeq" id="WP_338004468.1">
    <property type="nucleotide sequence ID" value="NZ_JAOPKA010000009.1"/>
</dbReference>
<evidence type="ECO:0000313" key="3">
    <source>
        <dbReference type="EMBL" id="MCU4974128.1"/>
    </source>
</evidence>
<protein>
    <submittedName>
        <fullName evidence="2">Uncharacterized protein</fullName>
    </submittedName>
</protein>
<feature type="compositionally biased region" description="Gly residues" evidence="1">
    <location>
        <begin position="48"/>
        <end position="58"/>
    </location>
</feature>
<dbReference type="Proteomes" id="UP001321018">
    <property type="component" value="Unassembled WGS sequence"/>
</dbReference>
<dbReference type="AlphaFoldDB" id="A0AAP2YZU5"/>
<evidence type="ECO:0000256" key="1">
    <source>
        <dbReference type="SAM" id="MobiDB-lite"/>
    </source>
</evidence>
<keyword evidence="4" id="KW-1185">Reference proteome</keyword>
<dbReference type="EMBL" id="JAOPKA010000009">
    <property type="protein sequence ID" value="MCU4742647.1"/>
    <property type="molecule type" value="Genomic_DNA"/>
</dbReference>
<sequence length="58" mass="5446">MTDHTTTSTGTVPHSTTDATARAIATGGSGDREGRRAALGGPEPGPAPGTGVGAGVTG</sequence>
<gene>
    <name evidence="3" type="ORF">OB955_15470</name>
    <name evidence="2" type="ORF">OB960_14720</name>
</gene>
<dbReference type="Proteomes" id="UP001320972">
    <property type="component" value="Unassembled WGS sequence"/>
</dbReference>